<keyword evidence="2" id="KW-1185">Reference proteome</keyword>
<gene>
    <name evidence="1" type="ORF">Aiant_58490</name>
</gene>
<proteinExistence type="predicted"/>
<accession>A0ABM7M0V4</accession>
<organism evidence="1 2">
    <name type="scientific">Actinoplanes ianthinogenes</name>
    <dbReference type="NCBI Taxonomy" id="122358"/>
    <lineage>
        <taxon>Bacteria</taxon>
        <taxon>Bacillati</taxon>
        <taxon>Actinomycetota</taxon>
        <taxon>Actinomycetes</taxon>
        <taxon>Micromonosporales</taxon>
        <taxon>Micromonosporaceae</taxon>
        <taxon>Actinoplanes</taxon>
    </lineage>
</organism>
<evidence type="ECO:0000313" key="2">
    <source>
        <dbReference type="Proteomes" id="UP000676967"/>
    </source>
</evidence>
<name>A0ABM7M0V4_9ACTN</name>
<dbReference type="Proteomes" id="UP000676967">
    <property type="component" value="Chromosome"/>
</dbReference>
<dbReference type="RefSeq" id="WP_189334793.1">
    <property type="nucleotide sequence ID" value="NZ_AP023356.1"/>
</dbReference>
<dbReference type="EMBL" id="AP023356">
    <property type="protein sequence ID" value="BCJ45192.1"/>
    <property type="molecule type" value="Genomic_DNA"/>
</dbReference>
<evidence type="ECO:0000313" key="1">
    <source>
        <dbReference type="EMBL" id="BCJ45192.1"/>
    </source>
</evidence>
<reference evidence="1 2" key="1">
    <citation type="submission" date="2020-08" db="EMBL/GenBank/DDBJ databases">
        <title>Whole genome shotgun sequence of Actinoplanes ianthinogenes NBRC 13996.</title>
        <authorList>
            <person name="Komaki H."/>
            <person name="Tamura T."/>
        </authorList>
    </citation>
    <scope>NUCLEOTIDE SEQUENCE [LARGE SCALE GENOMIC DNA]</scope>
    <source>
        <strain evidence="1 2">NBRC 13996</strain>
    </source>
</reference>
<protein>
    <submittedName>
        <fullName evidence="1">Uncharacterized protein</fullName>
    </submittedName>
</protein>
<sequence>MTAPLARTSLEAHLYIDLTPCECGELKLPRSSAAITLPDGSPGARYTGTCPSCGRSRVFEFRLPEREFQQMPDEVTYGVRERSELIDAAQWVAVAARYSAMVPARPRGLTGEARRIARTRLAAAIAAITEAERFLPDDADDMPESAFWSAEGRAAVAAGLDRFHRWALAEVRSSYEDRFDDTGSRWDEARSRETPEDEAYRERRHRLRLEWAERHGITDIHNDRHWTEAQRLELRRAERELAGLDVATGASLLRTPGALGAFDSVGRAIFFRFAEEPAERARRTAAAEAVRARWCEQTGCAVWGVDDDLSAIPDDDLPPPESAWAMVRAAREAAGMDPRTGDFVK</sequence>